<sequence length="144" mass="16566">MGLPRPLSLPLDPATLIGRLFSFLLSSIYLESPCWLFFFLAFPRAALVPSSLYPIVSFRTSLVTKFHPLPSSTICCCYTLMLHRHFLSCCRSHLHLSSSPPHATLLSFRIDLSHRWPLWTVSVMFYDVVFTRILDGFTIYHNPF</sequence>
<evidence type="ECO:0000313" key="2">
    <source>
        <dbReference type="EMBL" id="TEB08804.1"/>
    </source>
</evidence>
<proteinExistence type="predicted"/>
<keyword evidence="1" id="KW-0472">Membrane</keyword>
<feature type="transmembrane region" description="Helical" evidence="1">
    <location>
        <begin position="20"/>
        <end position="42"/>
    </location>
</feature>
<evidence type="ECO:0000313" key="3">
    <source>
        <dbReference type="Proteomes" id="UP000298030"/>
    </source>
</evidence>
<accession>A0A4Y7RII0</accession>
<protein>
    <submittedName>
        <fullName evidence="2">Uncharacterized protein</fullName>
    </submittedName>
</protein>
<organism evidence="2 3">
    <name type="scientific">Coprinellus micaceus</name>
    <name type="common">Glistening ink-cap mushroom</name>
    <name type="synonym">Coprinus micaceus</name>
    <dbReference type="NCBI Taxonomy" id="71717"/>
    <lineage>
        <taxon>Eukaryota</taxon>
        <taxon>Fungi</taxon>
        <taxon>Dikarya</taxon>
        <taxon>Basidiomycota</taxon>
        <taxon>Agaricomycotina</taxon>
        <taxon>Agaricomycetes</taxon>
        <taxon>Agaricomycetidae</taxon>
        <taxon>Agaricales</taxon>
        <taxon>Agaricineae</taxon>
        <taxon>Psathyrellaceae</taxon>
        <taxon>Coprinellus</taxon>
    </lineage>
</organism>
<dbReference type="AlphaFoldDB" id="A0A4Y7RII0"/>
<keyword evidence="3" id="KW-1185">Reference proteome</keyword>
<keyword evidence="1" id="KW-1133">Transmembrane helix</keyword>
<dbReference type="Proteomes" id="UP000298030">
    <property type="component" value="Unassembled WGS sequence"/>
</dbReference>
<comment type="caution">
    <text evidence="2">The sequence shown here is derived from an EMBL/GenBank/DDBJ whole genome shotgun (WGS) entry which is preliminary data.</text>
</comment>
<gene>
    <name evidence="2" type="ORF">FA13DRAFT_1144487</name>
</gene>
<name>A0A4Y7RII0_COPMI</name>
<evidence type="ECO:0000256" key="1">
    <source>
        <dbReference type="SAM" id="Phobius"/>
    </source>
</evidence>
<reference evidence="2 3" key="1">
    <citation type="journal article" date="2019" name="Nat. Ecol. Evol.">
        <title>Megaphylogeny resolves global patterns of mushroom evolution.</title>
        <authorList>
            <person name="Varga T."/>
            <person name="Krizsan K."/>
            <person name="Foldi C."/>
            <person name="Dima B."/>
            <person name="Sanchez-Garcia M."/>
            <person name="Sanchez-Ramirez S."/>
            <person name="Szollosi G.J."/>
            <person name="Szarkandi J.G."/>
            <person name="Papp V."/>
            <person name="Albert L."/>
            <person name="Andreopoulos W."/>
            <person name="Angelini C."/>
            <person name="Antonin V."/>
            <person name="Barry K.W."/>
            <person name="Bougher N.L."/>
            <person name="Buchanan P."/>
            <person name="Buyck B."/>
            <person name="Bense V."/>
            <person name="Catcheside P."/>
            <person name="Chovatia M."/>
            <person name="Cooper J."/>
            <person name="Damon W."/>
            <person name="Desjardin D."/>
            <person name="Finy P."/>
            <person name="Geml J."/>
            <person name="Haridas S."/>
            <person name="Hughes K."/>
            <person name="Justo A."/>
            <person name="Karasinski D."/>
            <person name="Kautmanova I."/>
            <person name="Kiss B."/>
            <person name="Kocsube S."/>
            <person name="Kotiranta H."/>
            <person name="LaButti K.M."/>
            <person name="Lechner B.E."/>
            <person name="Liimatainen K."/>
            <person name="Lipzen A."/>
            <person name="Lukacs Z."/>
            <person name="Mihaltcheva S."/>
            <person name="Morgado L.N."/>
            <person name="Niskanen T."/>
            <person name="Noordeloos M.E."/>
            <person name="Ohm R.A."/>
            <person name="Ortiz-Santana B."/>
            <person name="Ovrebo C."/>
            <person name="Racz N."/>
            <person name="Riley R."/>
            <person name="Savchenko A."/>
            <person name="Shiryaev A."/>
            <person name="Soop K."/>
            <person name="Spirin V."/>
            <person name="Szebenyi C."/>
            <person name="Tomsovsky M."/>
            <person name="Tulloss R.E."/>
            <person name="Uehling J."/>
            <person name="Grigoriev I.V."/>
            <person name="Vagvolgyi C."/>
            <person name="Papp T."/>
            <person name="Martin F.M."/>
            <person name="Miettinen O."/>
            <person name="Hibbett D.S."/>
            <person name="Nagy L.G."/>
        </authorList>
    </citation>
    <scope>NUCLEOTIDE SEQUENCE [LARGE SCALE GENOMIC DNA]</scope>
    <source>
        <strain evidence="2 3">FP101781</strain>
    </source>
</reference>
<keyword evidence="1" id="KW-0812">Transmembrane</keyword>
<dbReference type="EMBL" id="QPFP01000540">
    <property type="protein sequence ID" value="TEB08804.1"/>
    <property type="molecule type" value="Genomic_DNA"/>
</dbReference>